<sequence length="216" mass="23866">MSWFDTAGFATLAKSALKEAQKTIDKALDIQDEDPKGKTNSGSESQSKTTSESIGGQPKRATPPRSLSLDLGSTMTHASREKPQPVLAAQKSAEESPPNDVPDGEQIREEIKNYPHVEVVMRRKEPKNPTNRAVLRDRSGLSRDQLANTSQELERSKKAMSAKEEMERSHIEAVHNLTKQVATLEKELAQSKNNVSSLTSSLVSVQKYAKKKNKKN</sequence>
<feature type="region of interest" description="Disordered" evidence="1">
    <location>
        <begin position="26"/>
        <end position="168"/>
    </location>
</feature>
<dbReference type="EMBL" id="CADCXU010015124">
    <property type="protein sequence ID" value="CAB0004649.1"/>
    <property type="molecule type" value="Genomic_DNA"/>
</dbReference>
<dbReference type="PANTHER" id="PTHR46515">
    <property type="entry name" value="TATA ELEMENT MODULATORY FACTOR TMF1"/>
    <property type="match status" value="1"/>
</dbReference>
<organism evidence="2 3">
    <name type="scientific">Nesidiocoris tenuis</name>
    <dbReference type="NCBI Taxonomy" id="355587"/>
    <lineage>
        <taxon>Eukaryota</taxon>
        <taxon>Metazoa</taxon>
        <taxon>Ecdysozoa</taxon>
        <taxon>Arthropoda</taxon>
        <taxon>Hexapoda</taxon>
        <taxon>Insecta</taxon>
        <taxon>Pterygota</taxon>
        <taxon>Neoptera</taxon>
        <taxon>Paraneoptera</taxon>
        <taxon>Hemiptera</taxon>
        <taxon>Heteroptera</taxon>
        <taxon>Panheteroptera</taxon>
        <taxon>Cimicomorpha</taxon>
        <taxon>Miridae</taxon>
        <taxon>Dicyphina</taxon>
        <taxon>Nesidiocoris</taxon>
    </lineage>
</organism>
<feature type="compositionally biased region" description="Basic and acidic residues" evidence="1">
    <location>
        <begin position="26"/>
        <end position="37"/>
    </location>
</feature>
<name>A0A6H5GSX3_9HEMI</name>
<evidence type="ECO:0000256" key="1">
    <source>
        <dbReference type="SAM" id="MobiDB-lite"/>
    </source>
</evidence>
<feature type="compositionally biased region" description="Basic and acidic residues" evidence="1">
    <location>
        <begin position="152"/>
        <end position="168"/>
    </location>
</feature>
<reference evidence="2 3" key="1">
    <citation type="submission" date="2020-02" db="EMBL/GenBank/DDBJ databases">
        <authorList>
            <person name="Ferguson B K."/>
        </authorList>
    </citation>
    <scope>NUCLEOTIDE SEQUENCE [LARGE SCALE GENOMIC DNA]</scope>
</reference>
<proteinExistence type="predicted"/>
<keyword evidence="3" id="KW-1185">Reference proteome</keyword>
<protein>
    <submittedName>
        <fullName evidence="2">Uncharacterized protein</fullName>
    </submittedName>
</protein>
<feature type="region of interest" description="Disordered" evidence="1">
    <location>
        <begin position="189"/>
        <end position="216"/>
    </location>
</feature>
<evidence type="ECO:0000313" key="2">
    <source>
        <dbReference type="EMBL" id="CAB0004649.1"/>
    </source>
</evidence>
<feature type="compositionally biased region" description="Low complexity" evidence="1">
    <location>
        <begin position="190"/>
        <end position="207"/>
    </location>
</feature>
<dbReference type="GO" id="GO:0005794">
    <property type="term" value="C:Golgi apparatus"/>
    <property type="evidence" value="ECO:0007669"/>
    <property type="project" value="TreeGrafter"/>
</dbReference>
<dbReference type="InterPro" id="IPR052602">
    <property type="entry name" value="Growth_transcription_reg"/>
</dbReference>
<dbReference type="AlphaFoldDB" id="A0A6H5GSX3"/>
<feature type="compositionally biased region" description="Basic and acidic residues" evidence="1">
    <location>
        <begin position="105"/>
        <end position="127"/>
    </location>
</feature>
<feature type="compositionally biased region" description="Polar residues" evidence="1">
    <location>
        <begin position="38"/>
        <end position="54"/>
    </location>
</feature>
<dbReference type="Proteomes" id="UP000479000">
    <property type="component" value="Unassembled WGS sequence"/>
</dbReference>
<accession>A0A6H5GSX3</accession>
<gene>
    <name evidence="2" type="ORF">NTEN_LOCUS10126</name>
</gene>
<evidence type="ECO:0000313" key="3">
    <source>
        <dbReference type="Proteomes" id="UP000479000"/>
    </source>
</evidence>
<dbReference type="PANTHER" id="PTHR46515:SF1">
    <property type="entry name" value="TATA ELEMENT MODULATORY FACTOR"/>
    <property type="match status" value="1"/>
</dbReference>
<dbReference type="GO" id="GO:0005783">
    <property type="term" value="C:endoplasmic reticulum"/>
    <property type="evidence" value="ECO:0007669"/>
    <property type="project" value="TreeGrafter"/>
</dbReference>
<dbReference type="OrthoDB" id="74178at2759"/>